<evidence type="ECO:0000256" key="4">
    <source>
        <dbReference type="ARBA" id="ARBA00023125"/>
    </source>
</evidence>
<dbReference type="GeneID" id="89979159"/>
<dbReference type="Pfam" id="PF04082">
    <property type="entry name" value="Fungal_trans"/>
    <property type="match status" value="1"/>
</dbReference>
<dbReference type="EMBL" id="JAVRRD010000005">
    <property type="protein sequence ID" value="KAK5058741.1"/>
    <property type="molecule type" value="Genomic_DNA"/>
</dbReference>
<protein>
    <recommendedName>
        <fullName evidence="8">Zn(2)-C6 fungal-type domain-containing protein</fullName>
    </recommendedName>
</protein>
<dbReference type="GO" id="GO:0000981">
    <property type="term" value="F:DNA-binding transcription factor activity, RNA polymerase II-specific"/>
    <property type="evidence" value="ECO:0007669"/>
    <property type="project" value="InterPro"/>
</dbReference>
<evidence type="ECO:0000313" key="10">
    <source>
        <dbReference type="Proteomes" id="UP001358417"/>
    </source>
</evidence>
<dbReference type="CDD" id="cd00067">
    <property type="entry name" value="GAL4"/>
    <property type="match status" value="1"/>
</dbReference>
<evidence type="ECO:0000256" key="7">
    <source>
        <dbReference type="SAM" id="MobiDB-lite"/>
    </source>
</evidence>
<evidence type="ECO:0000259" key="8">
    <source>
        <dbReference type="PROSITE" id="PS50048"/>
    </source>
</evidence>
<keyword evidence="2" id="KW-0479">Metal-binding</keyword>
<dbReference type="PROSITE" id="PS50048">
    <property type="entry name" value="ZN2_CY6_FUNGAL_2"/>
    <property type="match status" value="1"/>
</dbReference>
<dbReference type="RefSeq" id="XP_064709264.1">
    <property type="nucleotide sequence ID" value="XM_064854538.1"/>
</dbReference>
<dbReference type="PANTHER" id="PTHR31845:SF39">
    <property type="entry name" value="TRANSCRIPTION FACTOR PBCR-RELATED"/>
    <property type="match status" value="1"/>
</dbReference>
<keyword evidence="3" id="KW-0805">Transcription regulation</keyword>
<evidence type="ECO:0000256" key="6">
    <source>
        <dbReference type="ARBA" id="ARBA00023242"/>
    </source>
</evidence>
<dbReference type="InterPro" id="IPR051089">
    <property type="entry name" value="prtT"/>
</dbReference>
<dbReference type="GO" id="GO:0000976">
    <property type="term" value="F:transcription cis-regulatory region binding"/>
    <property type="evidence" value="ECO:0007669"/>
    <property type="project" value="TreeGrafter"/>
</dbReference>
<dbReference type="Pfam" id="PF00172">
    <property type="entry name" value="Zn_clus"/>
    <property type="match status" value="1"/>
</dbReference>
<sequence>MAPEKPLPIETLLPFGERRVSTEFSNMQSASLDHSRRDDHTPDSLEEDDQSGNDMEKPKRQKRSRACIACRNMKIRCLPVEGQDACSSCAKVNRECIMPGPPRKRQKTVHKVAELEKKINALTDALLAKGQQTDNTPTDSSENPPTTRSISEPAKTDTASTEPEHLQAIDRYGQRFVDEAFHNVRIRERDGSHCVPAYVEAIPNESYVDVIERGDLTMEVATMMFTYWLQTMCATSPLIVFPQGTQMQDVRKRRPMLFLSIMTSTSPAIKPAAQPALILELNRQLSERVLFHGEKSLDLIQALMMNCQYYMRPRTARDMSFNQSVHSAAVMGLELGIGKRSTGERGRSPIENLELRRTWLACYQLSSTVSILLRLPSLVRYSTHIDECLQYLQISPYAQPSDKWLCALVKLQRLLEEVAVAFDMDDPAGKVAFLEPKVQYQLRSFERQLEAWRRETDVPVEQAVVDHMHACAVLYVHEIALHMEHNVDDFRPGVYPLAASSSKPLDFVTSGHIEALTTILNACHKLFDIYLSFDTGFARSLPNIVIVWTTYAIVILVKLHWFVHDPVSKFGSLFVADLKTEYYLDAMLRKLADIADDGHGPCAEAFGFVYRKLKMWHMHRAGKFTDDERATGDEDQQQRQAASILMGSPSAIMHSTKNDTIRAVDEKHLRVDPVSAYVPNIQIERPMPSSDLNAAYDAASYGNTNWEQFNFSVEELNMFDLYMNNGSGWMGYLI</sequence>
<feature type="compositionally biased region" description="Basic and acidic residues" evidence="7">
    <location>
        <begin position="33"/>
        <end position="43"/>
    </location>
</feature>
<dbReference type="PROSITE" id="PS00463">
    <property type="entry name" value="ZN2_CY6_FUNGAL_1"/>
    <property type="match status" value="1"/>
</dbReference>
<dbReference type="GO" id="GO:0005634">
    <property type="term" value="C:nucleus"/>
    <property type="evidence" value="ECO:0007669"/>
    <property type="project" value="UniProtKB-SubCell"/>
</dbReference>
<evidence type="ECO:0000256" key="5">
    <source>
        <dbReference type="ARBA" id="ARBA00023163"/>
    </source>
</evidence>
<organism evidence="9 10">
    <name type="scientific">Exophiala bonariae</name>
    <dbReference type="NCBI Taxonomy" id="1690606"/>
    <lineage>
        <taxon>Eukaryota</taxon>
        <taxon>Fungi</taxon>
        <taxon>Dikarya</taxon>
        <taxon>Ascomycota</taxon>
        <taxon>Pezizomycotina</taxon>
        <taxon>Eurotiomycetes</taxon>
        <taxon>Chaetothyriomycetidae</taxon>
        <taxon>Chaetothyriales</taxon>
        <taxon>Herpotrichiellaceae</taxon>
        <taxon>Exophiala</taxon>
    </lineage>
</organism>
<feature type="compositionally biased region" description="Polar residues" evidence="7">
    <location>
        <begin position="22"/>
        <end position="32"/>
    </location>
</feature>
<evidence type="ECO:0000313" key="9">
    <source>
        <dbReference type="EMBL" id="KAK5058741.1"/>
    </source>
</evidence>
<evidence type="ECO:0000256" key="1">
    <source>
        <dbReference type="ARBA" id="ARBA00004123"/>
    </source>
</evidence>
<keyword evidence="4" id="KW-0238">DNA-binding</keyword>
<reference evidence="9 10" key="1">
    <citation type="submission" date="2023-08" db="EMBL/GenBank/DDBJ databases">
        <title>Black Yeasts Isolated from many extreme environments.</title>
        <authorList>
            <person name="Coleine C."/>
            <person name="Stajich J.E."/>
            <person name="Selbmann L."/>
        </authorList>
    </citation>
    <scope>NUCLEOTIDE SEQUENCE [LARGE SCALE GENOMIC DNA]</scope>
    <source>
        <strain evidence="9 10">CCFEE 5792</strain>
    </source>
</reference>
<comment type="caution">
    <text evidence="9">The sequence shown here is derived from an EMBL/GenBank/DDBJ whole genome shotgun (WGS) entry which is preliminary data.</text>
</comment>
<gene>
    <name evidence="9" type="ORF">LTR84_011005</name>
</gene>
<evidence type="ECO:0000256" key="3">
    <source>
        <dbReference type="ARBA" id="ARBA00023015"/>
    </source>
</evidence>
<keyword evidence="10" id="KW-1185">Reference proteome</keyword>
<dbReference type="CDD" id="cd12148">
    <property type="entry name" value="fungal_TF_MHR"/>
    <property type="match status" value="1"/>
</dbReference>
<feature type="region of interest" description="Disordered" evidence="7">
    <location>
        <begin position="128"/>
        <end position="164"/>
    </location>
</feature>
<keyword evidence="6" id="KW-0539">Nucleus</keyword>
<feature type="region of interest" description="Disordered" evidence="7">
    <location>
        <begin position="20"/>
        <end position="64"/>
    </location>
</feature>
<evidence type="ECO:0000256" key="2">
    <source>
        <dbReference type="ARBA" id="ARBA00022723"/>
    </source>
</evidence>
<dbReference type="SUPFAM" id="SSF57701">
    <property type="entry name" value="Zn2/Cys6 DNA-binding domain"/>
    <property type="match status" value="1"/>
</dbReference>
<dbReference type="InterPro" id="IPR036864">
    <property type="entry name" value="Zn2-C6_fun-type_DNA-bd_sf"/>
</dbReference>
<name>A0AAV9NKE3_9EURO</name>
<dbReference type="InterPro" id="IPR007219">
    <property type="entry name" value="XnlR_reg_dom"/>
</dbReference>
<accession>A0AAV9NKE3</accession>
<feature type="compositionally biased region" description="Polar residues" evidence="7">
    <location>
        <begin position="130"/>
        <end position="150"/>
    </location>
</feature>
<proteinExistence type="predicted"/>
<feature type="domain" description="Zn(2)-C6 fungal-type" evidence="8">
    <location>
        <begin position="66"/>
        <end position="98"/>
    </location>
</feature>
<comment type="subcellular location">
    <subcellularLocation>
        <location evidence="1">Nucleus</location>
    </subcellularLocation>
</comment>
<dbReference type="SMART" id="SM00066">
    <property type="entry name" value="GAL4"/>
    <property type="match status" value="1"/>
</dbReference>
<dbReference type="Gene3D" id="4.10.240.10">
    <property type="entry name" value="Zn(2)-C6 fungal-type DNA-binding domain"/>
    <property type="match status" value="1"/>
</dbReference>
<dbReference type="InterPro" id="IPR001138">
    <property type="entry name" value="Zn2Cys6_DnaBD"/>
</dbReference>
<dbReference type="GO" id="GO:0006351">
    <property type="term" value="P:DNA-templated transcription"/>
    <property type="evidence" value="ECO:0007669"/>
    <property type="project" value="InterPro"/>
</dbReference>
<dbReference type="GO" id="GO:0008270">
    <property type="term" value="F:zinc ion binding"/>
    <property type="evidence" value="ECO:0007669"/>
    <property type="project" value="InterPro"/>
</dbReference>
<dbReference type="PANTHER" id="PTHR31845">
    <property type="entry name" value="FINGER DOMAIN PROTEIN, PUTATIVE-RELATED"/>
    <property type="match status" value="1"/>
</dbReference>
<dbReference type="Proteomes" id="UP001358417">
    <property type="component" value="Unassembled WGS sequence"/>
</dbReference>
<dbReference type="AlphaFoldDB" id="A0AAV9NKE3"/>
<keyword evidence="5" id="KW-0804">Transcription</keyword>